<dbReference type="OrthoDB" id="6130531at2759"/>
<feature type="disulfide bond" evidence="4">
    <location>
        <begin position="42"/>
        <end position="51"/>
    </location>
</feature>
<gene>
    <name evidence="7" type="ORF">PCAL00307_LOCUS14340</name>
    <name evidence="8" type="ORF">PECAL_6P08470</name>
</gene>
<dbReference type="Gene3D" id="2.10.25.10">
    <property type="entry name" value="Laminin"/>
    <property type="match status" value="1"/>
</dbReference>
<dbReference type="InterPro" id="IPR013111">
    <property type="entry name" value="EGF_extracell"/>
</dbReference>
<dbReference type="AlphaFoldDB" id="A0A7S3ZZE2"/>
<evidence type="ECO:0000259" key="6">
    <source>
        <dbReference type="PROSITE" id="PS50026"/>
    </source>
</evidence>
<feature type="disulfide bond" evidence="4">
    <location>
        <begin position="96"/>
        <end position="105"/>
    </location>
</feature>
<evidence type="ECO:0000256" key="4">
    <source>
        <dbReference type="PROSITE-ProRule" id="PRU00076"/>
    </source>
</evidence>
<feature type="disulfide bond" evidence="4">
    <location>
        <begin position="23"/>
        <end position="33"/>
    </location>
</feature>
<evidence type="ECO:0000256" key="2">
    <source>
        <dbReference type="ARBA" id="ARBA00022737"/>
    </source>
</evidence>
<feature type="domain" description="EGF-like" evidence="6">
    <location>
        <begin position="19"/>
        <end position="52"/>
    </location>
</feature>
<name>A0A7S3ZZE2_9STRA</name>
<protein>
    <recommendedName>
        <fullName evidence="6">EGF-like domain-containing protein</fullName>
    </recommendedName>
</protein>
<evidence type="ECO:0000256" key="5">
    <source>
        <dbReference type="SAM" id="SignalP"/>
    </source>
</evidence>
<dbReference type="PANTHER" id="PTHR11219">
    <property type="entry name" value="TENEURIN AND N-ACETYLGLUCOSAMINE-1-PHOSPHODIESTER ALPHA-N-ACETYLGLUCOSAMINIDASE"/>
    <property type="match status" value="1"/>
</dbReference>
<dbReference type="Proteomes" id="UP000789595">
    <property type="component" value="Unassembled WGS sequence"/>
</dbReference>
<dbReference type="InterPro" id="IPR051216">
    <property type="entry name" value="Teneurin"/>
</dbReference>
<organism evidence="7">
    <name type="scientific">Pelagomonas calceolata</name>
    <dbReference type="NCBI Taxonomy" id="35677"/>
    <lineage>
        <taxon>Eukaryota</taxon>
        <taxon>Sar</taxon>
        <taxon>Stramenopiles</taxon>
        <taxon>Ochrophyta</taxon>
        <taxon>Pelagophyceae</taxon>
        <taxon>Pelagomonadales</taxon>
        <taxon>Pelagomonadaceae</taxon>
        <taxon>Pelagomonas</taxon>
    </lineage>
</organism>
<proteinExistence type="predicted"/>
<dbReference type="EMBL" id="HBIW01016621">
    <property type="protein sequence ID" value="CAE0698904.1"/>
    <property type="molecule type" value="Transcribed_RNA"/>
</dbReference>
<evidence type="ECO:0000256" key="3">
    <source>
        <dbReference type="ARBA" id="ARBA00023157"/>
    </source>
</evidence>
<dbReference type="PRINTS" id="PR00011">
    <property type="entry name" value="EGFLAMININ"/>
</dbReference>
<evidence type="ECO:0000313" key="8">
    <source>
        <dbReference type="EMBL" id="CAH0379241.1"/>
    </source>
</evidence>
<feature type="domain" description="EGF-like" evidence="6">
    <location>
        <begin position="70"/>
        <end position="106"/>
    </location>
</feature>
<reference evidence="7" key="1">
    <citation type="submission" date="2021-01" db="EMBL/GenBank/DDBJ databases">
        <authorList>
            <person name="Corre E."/>
            <person name="Pelletier E."/>
            <person name="Niang G."/>
            <person name="Scheremetjew M."/>
            <person name="Finn R."/>
            <person name="Kale V."/>
            <person name="Holt S."/>
            <person name="Cochrane G."/>
            <person name="Meng A."/>
            <person name="Brown T."/>
            <person name="Cohen L."/>
        </authorList>
    </citation>
    <scope>NUCLEOTIDE SEQUENCE</scope>
    <source>
        <strain evidence="7">CCMP1756</strain>
    </source>
</reference>
<keyword evidence="1 4" id="KW-0245">EGF-like domain</keyword>
<dbReference type="PROSITE" id="PS00022">
    <property type="entry name" value="EGF_1"/>
    <property type="match status" value="4"/>
</dbReference>
<evidence type="ECO:0000313" key="9">
    <source>
        <dbReference type="Proteomes" id="UP000789595"/>
    </source>
</evidence>
<dbReference type="Pfam" id="PF23106">
    <property type="entry name" value="EGF_Teneurin"/>
    <property type="match status" value="1"/>
</dbReference>
<dbReference type="PROSITE" id="PS50026">
    <property type="entry name" value="EGF_3"/>
    <property type="match status" value="3"/>
</dbReference>
<keyword evidence="5" id="KW-0732">Signal</keyword>
<dbReference type="PANTHER" id="PTHR11219:SF69">
    <property type="entry name" value="TENEURIN-A"/>
    <property type="match status" value="1"/>
</dbReference>
<dbReference type="SMART" id="SM00181">
    <property type="entry name" value="EGF"/>
    <property type="match status" value="5"/>
</dbReference>
<comment type="caution">
    <text evidence="4">Lacks conserved residue(s) required for the propagation of feature annotation.</text>
</comment>
<evidence type="ECO:0000313" key="7">
    <source>
        <dbReference type="EMBL" id="CAE0698904.1"/>
    </source>
</evidence>
<reference evidence="8" key="2">
    <citation type="submission" date="2021-11" db="EMBL/GenBank/DDBJ databases">
        <authorList>
            <consortium name="Genoscope - CEA"/>
            <person name="William W."/>
        </authorList>
    </citation>
    <scope>NUCLEOTIDE SEQUENCE</scope>
</reference>
<dbReference type="Gene3D" id="2.60.120.260">
    <property type="entry name" value="Galactose-binding domain-like"/>
    <property type="match status" value="1"/>
</dbReference>
<dbReference type="EMBL" id="CAKKNE010000006">
    <property type="protein sequence ID" value="CAH0379241.1"/>
    <property type="molecule type" value="Genomic_DNA"/>
</dbReference>
<feature type="chain" id="PRO_5036212321" description="EGF-like domain-containing protein" evidence="5">
    <location>
        <begin position="21"/>
        <end position="705"/>
    </location>
</feature>
<keyword evidence="3 4" id="KW-1015">Disulfide bond</keyword>
<dbReference type="Pfam" id="PF07974">
    <property type="entry name" value="EGF_2"/>
    <property type="match status" value="1"/>
</dbReference>
<sequence>MRPWLLLVIGAEAQIQTLLSQPCPNLCSGHGWCDSGDRRCRCYAGYQGPDCSERLCPVGPAWADHPDSLTVSDVAHLEVECSNRGHCERAQGACVCVDGFTGAACERKACPNDCNGQGKCTSLKDFATSQDLGVGLTSYTFEKGGSRPQKPLTQDLWDHEQMYGCVCDEGYYGYDCLKRSCPVGDDPLPSSSSSYSVQRMTCMADGGSFYLTFRGHTTEALSFGATPAQLQAALNNLPSITTPPSQDWSQGVLVETSSRVLCDKDGVYVDLKFLQDYGELPLVLANVDQLSLTTGTPSIKMEKTVTGAKESLECSGRGICDGELGTCICDLSCAEGCFSTSDGHGNPGGRGDCGYRDGTVTGETIMPACPGEVPCNDRGICDEDTWDCQCIDGFTGADCTLMTCPKGRSWFSAPVNEIDDVHLQMTECSDMGYCNRDYGECECAPGFEGAACQYMKCPGADIEGPCFNQGECLSLSFLAEASLDNGVATKRTYGKTPNDKYRWDYDSIRGCKCNRDRFGWDCSQKLCPFGDDPLSTSQYNELQNLNCDLDDDTQATVRFTFREEVTDALDPTTMTLKDLEEALEALETIDDVRLKSSIVGGDDDSQFVCSNSGTDILVEFLRPTGDVPLLQVSDGGTFTVSDYRQGTKEWEECSGRGLCDRMSGLCTCFAGYGASDGQGGAGPHEDCGHPIPLVREMAQLVGNTE</sequence>
<keyword evidence="2" id="KW-0677">Repeat</keyword>
<dbReference type="Gene3D" id="2.170.300.10">
    <property type="entry name" value="Tie2 ligand-binding domain superfamily"/>
    <property type="match status" value="1"/>
</dbReference>
<accession>A0A7S3ZZE2</accession>
<feature type="disulfide bond" evidence="4">
    <location>
        <begin position="390"/>
        <end position="399"/>
    </location>
</feature>
<feature type="domain" description="EGF-like" evidence="6">
    <location>
        <begin position="365"/>
        <end position="400"/>
    </location>
</feature>
<dbReference type="InterPro" id="IPR000742">
    <property type="entry name" value="EGF"/>
</dbReference>
<keyword evidence="9" id="KW-1185">Reference proteome</keyword>
<evidence type="ECO:0000256" key="1">
    <source>
        <dbReference type="ARBA" id="ARBA00022536"/>
    </source>
</evidence>
<feature type="signal peptide" evidence="5">
    <location>
        <begin position="1"/>
        <end position="20"/>
    </location>
</feature>
<dbReference type="PROSITE" id="PS01186">
    <property type="entry name" value="EGF_2"/>
    <property type="match status" value="4"/>
</dbReference>